<evidence type="ECO:0000313" key="2">
    <source>
        <dbReference type="EMBL" id="CAE6999940.1"/>
    </source>
</evidence>
<organism evidence="2 3">
    <name type="scientific">Pyrenophora teres f. teres</name>
    <dbReference type="NCBI Taxonomy" id="97479"/>
    <lineage>
        <taxon>Eukaryota</taxon>
        <taxon>Fungi</taxon>
        <taxon>Dikarya</taxon>
        <taxon>Ascomycota</taxon>
        <taxon>Pezizomycotina</taxon>
        <taxon>Dothideomycetes</taxon>
        <taxon>Pleosporomycetidae</taxon>
        <taxon>Pleosporales</taxon>
        <taxon>Pleosporineae</taxon>
        <taxon>Pleosporaceae</taxon>
        <taxon>Pyrenophora</taxon>
    </lineage>
</organism>
<proteinExistence type="predicted"/>
<evidence type="ECO:0000256" key="1">
    <source>
        <dbReference type="SAM" id="MobiDB-lite"/>
    </source>
</evidence>
<feature type="region of interest" description="Disordered" evidence="1">
    <location>
        <begin position="452"/>
        <end position="473"/>
    </location>
</feature>
<dbReference type="PANTHER" id="PTHR37538">
    <property type="entry name" value="BTB DOMAIN-CONTAINING PROTEIN"/>
    <property type="match status" value="1"/>
</dbReference>
<gene>
    <name evidence="2" type="ORF">PTTW11_00978</name>
</gene>
<dbReference type="PANTHER" id="PTHR37538:SF4">
    <property type="entry name" value="PITSLRE SERINE_THREONINE-PROTEIN KINASE CDC2L1"/>
    <property type="match status" value="1"/>
</dbReference>
<feature type="region of interest" description="Disordered" evidence="1">
    <location>
        <begin position="299"/>
        <end position="420"/>
    </location>
</feature>
<dbReference type="EMBL" id="HG992977">
    <property type="protein sequence ID" value="CAE6999940.1"/>
    <property type="molecule type" value="Genomic_DNA"/>
</dbReference>
<dbReference type="Gene3D" id="3.30.710.10">
    <property type="entry name" value="Potassium Channel Kv1.1, Chain A"/>
    <property type="match status" value="1"/>
</dbReference>
<feature type="compositionally biased region" description="Polar residues" evidence="1">
    <location>
        <begin position="308"/>
        <end position="319"/>
    </location>
</feature>
<evidence type="ECO:0000313" key="3">
    <source>
        <dbReference type="Proteomes" id="UP000472372"/>
    </source>
</evidence>
<feature type="compositionally biased region" description="Acidic residues" evidence="1">
    <location>
        <begin position="348"/>
        <end position="359"/>
    </location>
</feature>
<protein>
    <submittedName>
        <fullName evidence="2">Uncharacterized protein</fullName>
    </submittedName>
</protein>
<dbReference type="Proteomes" id="UP000472372">
    <property type="component" value="Chromosome 1"/>
</dbReference>
<name>A0A6S6V752_9PLEO</name>
<dbReference type="InterPro" id="IPR011333">
    <property type="entry name" value="SKP1/BTB/POZ_sf"/>
</dbReference>
<dbReference type="AlphaFoldDB" id="A0A6S6V752"/>
<reference evidence="2" key="1">
    <citation type="submission" date="2021-02" db="EMBL/GenBank/DDBJ databases">
        <authorList>
            <person name="Syme A R."/>
            <person name="Syme A R."/>
            <person name="Moolhuijzen P."/>
        </authorList>
    </citation>
    <scope>NUCLEOTIDE SEQUENCE</scope>
    <source>
        <strain evidence="2">W1-1</strain>
    </source>
</reference>
<accession>A0A6S6V752</accession>
<sequence length="473" mass="53349">MISKPKKGKKKSPVDTWGAWGSLDPQPVVEDVPLVDAVSEPIIEAIPEAVHSSYEITARLRQLSPYTEAPVALHIGGEPTVYYVPSHLLPRGRIHTRGEDPVCLPDVDAETGHTLVHYLYRGTYETLHASGGLEKAILVYIMAKSYELPELVALVVGEIESLCAKLDIFQMMTSIEPNFTKLELDSHEEGPVHTVLRKKARATFEADHTAFESNEFLIHLSNADFRSFMLKCVMKLYSDKVSHMEKYREEIKEELKESKSTAKEFKALWMAEAKRRMASRNDYIAVDADDDEHIMREDTEHVVPEPESLSNEGFSNISCPSCEEPVELSRSLDGLEELQPDGPQPEEAPFEEVYPEEPCPEVCSEEYPPIPEAYPEEDSPPPEPYPEESSPPPEVYPEEEEPLAHEAPVETTAEPETTQDELTKILQKMGRDLRTHKAKRALKMLERALKSEKQAAEYETPQPPSTEEIVLFS</sequence>
<feature type="compositionally biased region" description="Pro residues" evidence="1">
    <location>
        <begin position="381"/>
        <end position="395"/>
    </location>
</feature>